<accession>L1MDW1</accession>
<organism evidence="2 3">
    <name type="scientific">Corynebacterium durum F0235</name>
    <dbReference type="NCBI Taxonomy" id="1035195"/>
    <lineage>
        <taxon>Bacteria</taxon>
        <taxon>Bacillati</taxon>
        <taxon>Actinomycetota</taxon>
        <taxon>Actinomycetes</taxon>
        <taxon>Mycobacteriales</taxon>
        <taxon>Corynebacteriaceae</taxon>
        <taxon>Corynebacterium</taxon>
    </lineage>
</organism>
<reference evidence="2 3" key="1">
    <citation type="submission" date="2012-05" db="EMBL/GenBank/DDBJ databases">
        <authorList>
            <person name="Weinstock G."/>
            <person name="Sodergren E."/>
            <person name="Lobos E.A."/>
            <person name="Fulton L."/>
            <person name="Fulton R."/>
            <person name="Courtney L."/>
            <person name="Fronick C."/>
            <person name="O'Laughlin M."/>
            <person name="Godfrey J."/>
            <person name="Wilson R.M."/>
            <person name="Miner T."/>
            <person name="Farmer C."/>
            <person name="Delehaunty K."/>
            <person name="Cordes M."/>
            <person name="Minx P."/>
            <person name="Tomlinson C."/>
            <person name="Chen J."/>
            <person name="Wollam A."/>
            <person name="Pepin K.H."/>
            <person name="Bhonagiri V."/>
            <person name="Zhang X."/>
            <person name="Suruliraj S."/>
            <person name="Warren W."/>
            <person name="Mitreva M."/>
            <person name="Mardis E.R."/>
            <person name="Wilson R.K."/>
        </authorList>
    </citation>
    <scope>NUCLEOTIDE SEQUENCE [LARGE SCALE GENOMIC DNA]</scope>
    <source>
        <strain evidence="2 3">F0235</strain>
    </source>
</reference>
<sequence>MSQLHVTSPINGQWPDAERRQAILFACFFLSGILRALVLSLRCSSSRSGLMANKLGSQS</sequence>
<evidence type="ECO:0000313" key="2">
    <source>
        <dbReference type="EMBL" id="EKX89407.1"/>
    </source>
</evidence>
<gene>
    <name evidence="2" type="ORF">HMPREF9997_01878</name>
</gene>
<comment type="caution">
    <text evidence="2">The sequence shown here is derived from an EMBL/GenBank/DDBJ whole genome shotgun (WGS) entry which is preliminary data.</text>
</comment>
<dbReference type="EMBL" id="AMEM01000024">
    <property type="protein sequence ID" value="EKX89407.1"/>
    <property type="molecule type" value="Genomic_DNA"/>
</dbReference>
<keyword evidence="3" id="KW-1185">Reference proteome</keyword>
<keyword evidence="1" id="KW-0472">Membrane</keyword>
<proteinExistence type="predicted"/>
<protein>
    <submittedName>
        <fullName evidence="2">Uncharacterized protein</fullName>
    </submittedName>
</protein>
<name>L1MDW1_9CORY</name>
<evidence type="ECO:0000256" key="1">
    <source>
        <dbReference type="SAM" id="Phobius"/>
    </source>
</evidence>
<dbReference type="HOGENOM" id="CLU_2952576_0_0_11"/>
<dbReference type="AlphaFoldDB" id="L1MDW1"/>
<keyword evidence="1" id="KW-0812">Transmembrane</keyword>
<keyword evidence="1" id="KW-1133">Transmembrane helix</keyword>
<dbReference type="Proteomes" id="UP000010445">
    <property type="component" value="Unassembled WGS sequence"/>
</dbReference>
<feature type="transmembrane region" description="Helical" evidence="1">
    <location>
        <begin position="22"/>
        <end position="41"/>
    </location>
</feature>
<evidence type="ECO:0000313" key="3">
    <source>
        <dbReference type="Proteomes" id="UP000010445"/>
    </source>
</evidence>